<sequence>MSKLSAYYYRSSSNCIESSSSKGCGLDLKKKIHYDSPLPKKLEFGIMEEVEDDFCGPKKVEFSENKPLPKLPKKVEFSEIKPLPKLPKKVEFGEVKRVEGYCDDVDDECNSSANKNKGKEVYNPPIEIIAPSRPAPKNGYASSTVSMNMIRSSGIAEGDQNGSIIYQNGSVVYHYHNCKFVCESMDITIMIITELLPLTTSDPILPRLIL</sequence>
<evidence type="ECO:0000313" key="2">
    <source>
        <dbReference type="Proteomes" id="UP001372338"/>
    </source>
</evidence>
<protein>
    <submittedName>
        <fullName evidence="1">Uncharacterized protein</fullName>
    </submittedName>
</protein>
<dbReference type="Proteomes" id="UP001372338">
    <property type="component" value="Unassembled WGS sequence"/>
</dbReference>
<reference evidence="1 2" key="1">
    <citation type="submission" date="2024-01" db="EMBL/GenBank/DDBJ databases">
        <title>The genomes of 5 underutilized Papilionoideae crops provide insights into root nodulation and disease resistanc.</title>
        <authorList>
            <person name="Yuan L."/>
        </authorList>
    </citation>
    <scope>NUCLEOTIDE SEQUENCE [LARGE SCALE GENOMIC DNA]</scope>
    <source>
        <strain evidence="1">ZHUSHIDOU_FW_LH</strain>
        <tissue evidence="1">Leaf</tissue>
    </source>
</reference>
<proteinExistence type="predicted"/>
<gene>
    <name evidence="1" type="ORF">RIF29_41172</name>
</gene>
<dbReference type="AlphaFoldDB" id="A0AAN9E7I3"/>
<dbReference type="EMBL" id="JAYWIO010000008">
    <property type="protein sequence ID" value="KAK7246308.1"/>
    <property type="molecule type" value="Genomic_DNA"/>
</dbReference>
<comment type="caution">
    <text evidence="1">The sequence shown here is derived from an EMBL/GenBank/DDBJ whole genome shotgun (WGS) entry which is preliminary data.</text>
</comment>
<accession>A0AAN9E7I3</accession>
<organism evidence="1 2">
    <name type="scientific">Crotalaria pallida</name>
    <name type="common">Smooth rattlebox</name>
    <name type="synonym">Crotalaria striata</name>
    <dbReference type="NCBI Taxonomy" id="3830"/>
    <lineage>
        <taxon>Eukaryota</taxon>
        <taxon>Viridiplantae</taxon>
        <taxon>Streptophyta</taxon>
        <taxon>Embryophyta</taxon>
        <taxon>Tracheophyta</taxon>
        <taxon>Spermatophyta</taxon>
        <taxon>Magnoliopsida</taxon>
        <taxon>eudicotyledons</taxon>
        <taxon>Gunneridae</taxon>
        <taxon>Pentapetalae</taxon>
        <taxon>rosids</taxon>
        <taxon>fabids</taxon>
        <taxon>Fabales</taxon>
        <taxon>Fabaceae</taxon>
        <taxon>Papilionoideae</taxon>
        <taxon>50 kb inversion clade</taxon>
        <taxon>genistoids sensu lato</taxon>
        <taxon>core genistoids</taxon>
        <taxon>Crotalarieae</taxon>
        <taxon>Crotalaria</taxon>
    </lineage>
</organism>
<keyword evidence="2" id="KW-1185">Reference proteome</keyword>
<name>A0AAN9E7I3_CROPI</name>
<evidence type="ECO:0000313" key="1">
    <source>
        <dbReference type="EMBL" id="KAK7246308.1"/>
    </source>
</evidence>